<dbReference type="Gene3D" id="2.130.10.10">
    <property type="entry name" value="YVTN repeat-like/Quinoprotein amine dehydrogenase"/>
    <property type="match status" value="1"/>
</dbReference>
<evidence type="ECO:0000256" key="2">
    <source>
        <dbReference type="ARBA" id="ARBA00022574"/>
    </source>
</evidence>
<evidence type="ECO:0000256" key="1">
    <source>
        <dbReference type="ARBA" id="ARBA00004324"/>
    </source>
</evidence>
<dbReference type="AlphaFoldDB" id="A0A367JSM3"/>
<evidence type="ECO:0000256" key="3">
    <source>
        <dbReference type="ARBA" id="ARBA00022737"/>
    </source>
</evidence>
<dbReference type="PROSITE" id="PS00678">
    <property type="entry name" value="WD_REPEATS_1"/>
    <property type="match status" value="3"/>
</dbReference>
<dbReference type="PROSITE" id="PS50897">
    <property type="entry name" value="CTLH"/>
    <property type="match status" value="1"/>
</dbReference>
<gene>
    <name evidence="7" type="ORF">CU098_000181</name>
</gene>
<keyword evidence="8" id="KW-1185">Reference proteome</keyword>
<dbReference type="STRING" id="4846.A0A367JSM3"/>
<dbReference type="EMBL" id="PJQM01002771">
    <property type="protein sequence ID" value="RCH92906.1"/>
    <property type="molecule type" value="Genomic_DNA"/>
</dbReference>
<dbReference type="Pfam" id="PF21889">
    <property type="entry name" value="TPR1-like_2nd"/>
    <property type="match status" value="1"/>
</dbReference>
<dbReference type="InterPro" id="IPR036322">
    <property type="entry name" value="WD40_repeat_dom_sf"/>
</dbReference>
<dbReference type="InterPro" id="IPR045184">
    <property type="entry name" value="SMU1"/>
</dbReference>
<feature type="domain" description="CTLH" evidence="6">
    <location>
        <begin position="1"/>
        <end position="44"/>
    </location>
</feature>
<keyword evidence="2 5" id="KW-0853">WD repeat</keyword>
<dbReference type="GO" id="GO:0000398">
    <property type="term" value="P:mRNA splicing, via spliceosome"/>
    <property type="evidence" value="ECO:0007669"/>
    <property type="project" value="InterPro"/>
</dbReference>
<dbReference type="SMART" id="SM00320">
    <property type="entry name" value="WD40"/>
    <property type="match status" value="7"/>
</dbReference>
<accession>A0A367JSM3</accession>
<dbReference type="PANTHER" id="PTHR22848">
    <property type="entry name" value="WD40 REPEAT PROTEIN"/>
    <property type="match status" value="1"/>
</dbReference>
<evidence type="ECO:0000313" key="7">
    <source>
        <dbReference type="EMBL" id="RCH92906.1"/>
    </source>
</evidence>
<dbReference type="Pfam" id="PF00400">
    <property type="entry name" value="WD40"/>
    <property type="match status" value="6"/>
</dbReference>
<evidence type="ECO:0000256" key="5">
    <source>
        <dbReference type="PROSITE-ProRule" id="PRU00221"/>
    </source>
</evidence>
<feature type="repeat" description="WD" evidence="5">
    <location>
        <begin position="211"/>
        <end position="252"/>
    </location>
</feature>
<sequence>ILDGDWQEVEKLCTKPLVKNHRSFLYSVYKQQYLEYLERREIQKAFTFLNKRLKPLEHFQTKPNEFKDMCYLLTAKSIHEAPSFKHWEGIMASRESLVDQLQNMLEFESADRTGHRHIPPDRLLTLLRQAVAYQIEFSRYHPKIAPTVNTLLDDYSSFVIPNAIEATLEGHSGNVKCLEFIGPEGKRIVSGSSDNTLCIWDTETSECLDVLEGHRSRVWDLSTTYAGDFVASASGDATVKIWNLKNAKAQCTTTLNGHAGDVYSVRYHPNETHVVTGGYDRTVKLFDVNTGAIVKSFPGHQLAVTKTIFNPLGNLVVSGSKDNTIKFWDIVSGLCIRTISSHLGEVTSVEMNASGTLLLSSSKDNSNRLWDVRMVRPIRKLKGHQNTSKNFVRANFADNNLIVGGSEDGIVYIWDQETGEVLQKLRGHAGVVYDVAWNAKQASIPLDISHCTCASIRDHELGIAPCCSKDHWNYAIKQVRKSVMCTTAATISSPATHIVAYERTKRKRDNQEMPTAKEMLGTNNYCFNSEFLSTRDIFDYRRSRSEHLMFRLTHSLTKKDLNRSCVRLSRGIFLVQQAGVSDTPDSSLSDFLDPYSLNTGPINIGTLTMDELCQDMIRQVTEQTTMKTTFTPFTYTLGVRYTNPYEHMHDVVIQGEIPLWCQTLFITEYMRQLPVQFNSVVYGLLPFAKDIGFRFVQLPYVDSYTKDKEPYPEMIVLFERFALELVDPNLLFEDTPMRGSSWQERKTEILRAILYCEIPDDQAKVITNLANAWASSQDFLL</sequence>
<name>A0A367JSM3_RHIST</name>
<dbReference type="Proteomes" id="UP000253551">
    <property type="component" value="Unassembled WGS sequence"/>
</dbReference>
<dbReference type="PROSITE" id="PS50082">
    <property type="entry name" value="WD_REPEATS_2"/>
    <property type="match status" value="6"/>
</dbReference>
<dbReference type="SUPFAM" id="SSF50978">
    <property type="entry name" value="WD40 repeat-like"/>
    <property type="match status" value="1"/>
</dbReference>
<dbReference type="InterPro" id="IPR054080">
    <property type="entry name" value="TPR1-like_2nd"/>
</dbReference>
<feature type="non-terminal residue" evidence="7">
    <location>
        <position position="1"/>
    </location>
</feature>
<dbReference type="PROSITE" id="PS50294">
    <property type="entry name" value="WD_REPEATS_REGION"/>
    <property type="match status" value="5"/>
</dbReference>
<feature type="repeat" description="WD" evidence="5">
    <location>
        <begin position="255"/>
        <end position="296"/>
    </location>
</feature>
<dbReference type="OrthoDB" id="674604at2759"/>
<feature type="repeat" description="WD" evidence="5">
    <location>
        <begin position="398"/>
        <end position="424"/>
    </location>
</feature>
<keyword evidence="3" id="KW-0677">Repeat</keyword>
<dbReference type="InterPro" id="IPR015943">
    <property type="entry name" value="WD40/YVTN_repeat-like_dom_sf"/>
</dbReference>
<evidence type="ECO:0000259" key="6">
    <source>
        <dbReference type="PROSITE" id="PS50897"/>
    </source>
</evidence>
<evidence type="ECO:0000313" key="8">
    <source>
        <dbReference type="Proteomes" id="UP000253551"/>
    </source>
</evidence>
<dbReference type="CDD" id="cd00200">
    <property type="entry name" value="WD40"/>
    <property type="match status" value="1"/>
</dbReference>
<dbReference type="InterPro" id="IPR001680">
    <property type="entry name" value="WD40_rpt"/>
</dbReference>
<dbReference type="PRINTS" id="PR00320">
    <property type="entry name" value="GPROTEINBRPT"/>
</dbReference>
<evidence type="ECO:0000256" key="4">
    <source>
        <dbReference type="ARBA" id="ARBA00026184"/>
    </source>
</evidence>
<dbReference type="InterPro" id="IPR019775">
    <property type="entry name" value="WD40_repeat_CS"/>
</dbReference>
<dbReference type="InterPro" id="IPR020472">
    <property type="entry name" value="WD40_PAC1"/>
</dbReference>
<reference evidence="7 8" key="1">
    <citation type="journal article" date="2018" name="G3 (Bethesda)">
        <title>Phylogenetic and Phylogenomic Definition of Rhizopus Species.</title>
        <authorList>
            <person name="Gryganskyi A.P."/>
            <person name="Golan J."/>
            <person name="Dolatabadi S."/>
            <person name="Mondo S."/>
            <person name="Robb S."/>
            <person name="Idnurm A."/>
            <person name="Muszewska A."/>
            <person name="Steczkiewicz K."/>
            <person name="Masonjones S."/>
            <person name="Liao H.L."/>
            <person name="Gajdeczka M.T."/>
            <person name="Anike F."/>
            <person name="Vuek A."/>
            <person name="Anishchenko I.M."/>
            <person name="Voigt K."/>
            <person name="de Hoog G.S."/>
            <person name="Smith M.E."/>
            <person name="Heitman J."/>
            <person name="Vilgalys R."/>
            <person name="Stajich J.E."/>
        </authorList>
    </citation>
    <scope>NUCLEOTIDE SEQUENCE [LARGE SCALE GENOMIC DNA]</scope>
    <source>
        <strain evidence="7 8">LSU 92-RS-03</strain>
    </source>
</reference>
<comment type="subcellular location">
    <subcellularLocation>
        <location evidence="1">Nucleus speckle</location>
    </subcellularLocation>
</comment>
<dbReference type="InterPro" id="IPR006595">
    <property type="entry name" value="CTLH_C"/>
</dbReference>
<comment type="caution">
    <text evidence="7">The sequence shown here is derived from an EMBL/GenBank/DDBJ whole genome shotgun (WGS) entry which is preliminary data.</text>
</comment>
<organism evidence="7 8">
    <name type="scientific">Rhizopus stolonifer</name>
    <name type="common">Rhizopus nigricans</name>
    <dbReference type="NCBI Taxonomy" id="4846"/>
    <lineage>
        <taxon>Eukaryota</taxon>
        <taxon>Fungi</taxon>
        <taxon>Fungi incertae sedis</taxon>
        <taxon>Mucoromycota</taxon>
        <taxon>Mucoromycotina</taxon>
        <taxon>Mucoromycetes</taxon>
        <taxon>Mucorales</taxon>
        <taxon>Mucorineae</taxon>
        <taxon>Rhizopodaceae</taxon>
        <taxon>Rhizopus</taxon>
    </lineage>
</organism>
<feature type="repeat" description="WD" evidence="5">
    <location>
        <begin position="297"/>
        <end position="338"/>
    </location>
</feature>
<feature type="repeat" description="WD" evidence="5">
    <location>
        <begin position="339"/>
        <end position="380"/>
    </location>
</feature>
<proteinExistence type="predicted"/>
<protein>
    <recommendedName>
        <fullName evidence="4">WD40 repeat-containing protein SMU1</fullName>
    </recommendedName>
</protein>
<dbReference type="GO" id="GO:0016607">
    <property type="term" value="C:nuclear speck"/>
    <property type="evidence" value="ECO:0007669"/>
    <property type="project" value="UniProtKB-SubCell"/>
</dbReference>
<feature type="repeat" description="WD" evidence="5">
    <location>
        <begin position="168"/>
        <end position="210"/>
    </location>
</feature>